<dbReference type="InterPro" id="IPR008271">
    <property type="entry name" value="Ser/Thr_kinase_AS"/>
</dbReference>
<comment type="catalytic activity">
    <reaction evidence="11 13">
        <text>L-threonyl-[protein] + ATP = O-phospho-L-threonyl-[protein] + ADP + H(+)</text>
        <dbReference type="Rhea" id="RHEA:46608"/>
        <dbReference type="Rhea" id="RHEA-COMP:11060"/>
        <dbReference type="Rhea" id="RHEA-COMP:11605"/>
        <dbReference type="ChEBI" id="CHEBI:15378"/>
        <dbReference type="ChEBI" id="CHEBI:30013"/>
        <dbReference type="ChEBI" id="CHEBI:30616"/>
        <dbReference type="ChEBI" id="CHEBI:61977"/>
        <dbReference type="ChEBI" id="CHEBI:456216"/>
        <dbReference type="EC" id="2.7.11.1"/>
    </reaction>
</comment>
<feature type="chain" id="PRO_5018286248" description="Receptor-like serine/threonine-protein kinase" evidence="17">
    <location>
        <begin position="23"/>
        <end position="811"/>
    </location>
</feature>
<dbReference type="Gene3D" id="3.30.200.20">
    <property type="entry name" value="Phosphorylase Kinase, domain 1"/>
    <property type="match status" value="1"/>
</dbReference>
<dbReference type="PROSITE" id="PS50011">
    <property type="entry name" value="PROTEIN_KINASE_DOM"/>
    <property type="match status" value="1"/>
</dbReference>
<dbReference type="InterPro" id="IPR011009">
    <property type="entry name" value="Kinase-like_dom_sf"/>
</dbReference>
<evidence type="ECO:0000256" key="12">
    <source>
        <dbReference type="ARBA" id="ARBA00048679"/>
    </source>
</evidence>
<dbReference type="PANTHER" id="PTHR27002:SF839">
    <property type="entry name" value="NON-SPECIFIC SERINE_THREONINE PROTEIN KINASE"/>
    <property type="match status" value="1"/>
</dbReference>
<comment type="caution">
    <text evidence="14">Lacks conserved residue(s) required for the propagation of feature annotation.</text>
</comment>
<dbReference type="InterPro" id="IPR017441">
    <property type="entry name" value="Protein_kinase_ATP_BS"/>
</dbReference>
<dbReference type="CDD" id="cd00028">
    <property type="entry name" value="B_lectin"/>
    <property type="match status" value="1"/>
</dbReference>
<dbReference type="Gene3D" id="2.90.10.10">
    <property type="entry name" value="Bulb-type lectin domain"/>
    <property type="match status" value="1"/>
</dbReference>
<dbReference type="FunFam" id="2.90.10.10:FF:000005">
    <property type="entry name" value="G-type lectin S-receptor-like serine/threonine-protein kinase"/>
    <property type="match status" value="1"/>
</dbReference>
<dbReference type="PANTHER" id="PTHR27002">
    <property type="entry name" value="RECEPTOR-LIKE SERINE/THREONINE-PROTEIN KINASE SD1-8"/>
    <property type="match status" value="1"/>
</dbReference>
<dbReference type="InterPro" id="IPR000742">
    <property type="entry name" value="EGF"/>
</dbReference>
<keyword evidence="5 17" id="KW-0732">Signal</keyword>
<evidence type="ECO:0000259" key="19">
    <source>
        <dbReference type="PROSITE" id="PS50026"/>
    </source>
</evidence>
<evidence type="ECO:0000256" key="4">
    <source>
        <dbReference type="ARBA" id="ARBA00022679"/>
    </source>
</evidence>
<gene>
    <name evidence="22" type="ORF">POPTR_011G035700</name>
</gene>
<dbReference type="PROSITE" id="PS50927">
    <property type="entry name" value="BULB_LECTIN"/>
    <property type="match status" value="1"/>
</dbReference>
<dbReference type="EC" id="2.7.11.1" evidence="13"/>
<dbReference type="CDD" id="cd00054">
    <property type="entry name" value="EGF_CA"/>
    <property type="match status" value="1"/>
</dbReference>
<feature type="binding site" evidence="15">
    <location>
        <position position="526"/>
    </location>
    <ligand>
        <name>ATP</name>
        <dbReference type="ChEBI" id="CHEBI:30616"/>
    </ligand>
</feature>
<dbReference type="InterPro" id="IPR001245">
    <property type="entry name" value="Ser-Thr/Tyr_kinase_cat_dom"/>
</dbReference>
<reference evidence="22 23" key="1">
    <citation type="journal article" date="2006" name="Science">
        <title>The genome of black cottonwood, Populus trichocarpa (Torr. &amp; Gray).</title>
        <authorList>
            <person name="Tuskan G.A."/>
            <person name="Difazio S."/>
            <person name="Jansson S."/>
            <person name="Bohlmann J."/>
            <person name="Grigoriev I."/>
            <person name="Hellsten U."/>
            <person name="Putnam N."/>
            <person name="Ralph S."/>
            <person name="Rombauts S."/>
            <person name="Salamov A."/>
            <person name="Schein J."/>
            <person name="Sterck L."/>
            <person name="Aerts A."/>
            <person name="Bhalerao R.R."/>
            <person name="Bhalerao R.P."/>
            <person name="Blaudez D."/>
            <person name="Boerjan W."/>
            <person name="Brun A."/>
            <person name="Brunner A."/>
            <person name="Busov V."/>
            <person name="Campbell M."/>
            <person name="Carlson J."/>
            <person name="Chalot M."/>
            <person name="Chapman J."/>
            <person name="Chen G.L."/>
            <person name="Cooper D."/>
            <person name="Coutinho P.M."/>
            <person name="Couturier J."/>
            <person name="Covert S."/>
            <person name="Cronk Q."/>
            <person name="Cunningham R."/>
            <person name="Davis J."/>
            <person name="Degroeve S."/>
            <person name="Dejardin A."/>
            <person name="Depamphilis C."/>
            <person name="Detter J."/>
            <person name="Dirks B."/>
            <person name="Dubchak I."/>
            <person name="Duplessis S."/>
            <person name="Ehlting J."/>
            <person name="Ellis B."/>
            <person name="Gendler K."/>
            <person name="Goodstein D."/>
            <person name="Gribskov M."/>
            <person name="Grimwood J."/>
            <person name="Groover A."/>
            <person name="Gunter L."/>
            <person name="Hamberger B."/>
            <person name="Heinze B."/>
            <person name="Helariutta Y."/>
            <person name="Henrissat B."/>
            <person name="Holligan D."/>
            <person name="Holt R."/>
            <person name="Huang W."/>
            <person name="Islam-Faridi N."/>
            <person name="Jones S."/>
            <person name="Jones-Rhoades M."/>
            <person name="Jorgensen R."/>
            <person name="Joshi C."/>
            <person name="Kangasjarvi J."/>
            <person name="Karlsson J."/>
            <person name="Kelleher C."/>
            <person name="Kirkpatrick R."/>
            <person name="Kirst M."/>
            <person name="Kohler A."/>
            <person name="Kalluri U."/>
            <person name="Larimer F."/>
            <person name="Leebens-Mack J."/>
            <person name="Leple J.C."/>
            <person name="Locascio P."/>
            <person name="Lou Y."/>
            <person name="Lucas S."/>
            <person name="Martin F."/>
            <person name="Montanini B."/>
            <person name="Napoli C."/>
            <person name="Nelson D.R."/>
            <person name="Nelson C."/>
            <person name="Nieminen K."/>
            <person name="Nilsson O."/>
            <person name="Pereda V."/>
            <person name="Peter G."/>
            <person name="Philippe R."/>
            <person name="Pilate G."/>
            <person name="Poliakov A."/>
            <person name="Razumovskaya J."/>
            <person name="Richardson P."/>
            <person name="Rinaldi C."/>
            <person name="Ritland K."/>
            <person name="Rouze P."/>
            <person name="Ryaboy D."/>
            <person name="Schmutz J."/>
            <person name="Schrader J."/>
            <person name="Segerman B."/>
            <person name="Shin H."/>
            <person name="Siddiqui A."/>
            <person name="Sterky F."/>
            <person name="Terry A."/>
            <person name="Tsai C.J."/>
            <person name="Uberbacher E."/>
            <person name="Unneberg P."/>
            <person name="Vahala J."/>
            <person name="Wall K."/>
            <person name="Wessler S."/>
            <person name="Yang G."/>
            <person name="Yin T."/>
            <person name="Douglas C."/>
            <person name="Marra M."/>
            <person name="Sandberg G."/>
            <person name="Van de Peer Y."/>
            <person name="Rokhsar D."/>
        </authorList>
    </citation>
    <scope>NUCLEOTIDE SEQUENCE [LARGE SCALE GENOMIC DNA]</scope>
    <source>
        <strain evidence="23">cv. Nisqually</strain>
    </source>
</reference>
<sequence>MKADRLFLYSLLLILQFIFCVSKDSINTTQIIRDGDVLISRGNNFALGFFSPGKSSNRYLGIWYHKLPEQTVVWVANRNHPIIGSSGVLSFDEYGNLSLYSDGNRNVSVWSANVSGEEADTSVAQLLDSGNFVLVQESGNILWQSFDYPTHYVLPGMKLGLDLKTGLDRFLTSWISADDPGIGDYSYRVNPSGSPQIFLYKGQKRVWRTSPWPWRPQRRSYNSQFVNDQDEIGMTTAIPAEDSVMVRLLVDHSGFVKAVKWHESDGQWKETWRAPRSKCDSYGWCGPYSTCEPTDAYKFECSCLPGFEPRNPSDWLLRNGSTGCVRKRLESSSVCRNGEGFLKVEIVFLPDTSAAVWVDMDMSHADCERECKRNCSCSAYASVDIPDKGTGCLTWYGELVDAVRYNMSDRYDLYVRVDALELAENARKSNDYLAKEIPAILIPTVFSALLVISIVAYFWRKRRGNKGSWVANELRRSSSDQDLPYFKLSTISAATNNFSPDNKLGQGGFGSVYKGELPDREKIAVKRLSNNSRQGIEEFTNEVKVIAKLQHRNLVKLVGCCIQGGEQMLVYEYMPNKSLDSFLFNETRKLFLDWSKRFDIIVGIARGILYLHQDSRLRIIHRDLKCSNILLDAEMNPKISDFGIARIFKSDQILDNTKRVVGTYGYMSPEYAVFGKFSLKSDVFSFGVMLLEIVSGKKNNEFNPQNPAQTLIGLVWGLWKEDRALEIVDSSLQVLYHPQEALKCIKIGLLCVQEDAIERPSMLAVVFMFNSSETTIPSPKQPAFTFREPCISPHVAVSGCLNVTMTDIEGR</sequence>
<dbReference type="SMART" id="SM00473">
    <property type="entry name" value="PAN_AP"/>
    <property type="match status" value="1"/>
</dbReference>
<keyword evidence="3 13" id="KW-0723">Serine/threonine-protein kinase</keyword>
<evidence type="ECO:0000256" key="5">
    <source>
        <dbReference type="ARBA" id="ARBA00022729"/>
    </source>
</evidence>
<evidence type="ECO:0000256" key="15">
    <source>
        <dbReference type="PROSITE-ProRule" id="PRU10141"/>
    </source>
</evidence>
<keyword evidence="16" id="KW-0472">Membrane</keyword>
<keyword evidence="10" id="KW-0325">Glycoprotein</keyword>
<dbReference type="InParanoid" id="A0A3N7HDH1"/>
<dbReference type="InterPro" id="IPR000719">
    <property type="entry name" value="Prot_kinase_dom"/>
</dbReference>
<evidence type="ECO:0000259" key="18">
    <source>
        <dbReference type="PROSITE" id="PS50011"/>
    </source>
</evidence>
<dbReference type="InterPro" id="IPR000858">
    <property type="entry name" value="S_locus_glycoprot_dom"/>
</dbReference>
<dbReference type="PROSITE" id="PS50948">
    <property type="entry name" value="PAN"/>
    <property type="match status" value="1"/>
</dbReference>
<dbReference type="SMART" id="SM00108">
    <property type="entry name" value="B_lectin"/>
    <property type="match status" value="1"/>
</dbReference>
<comment type="similarity">
    <text evidence="13">Belongs to the protein kinase superfamily. Ser/Thr protein kinase family.</text>
</comment>
<comment type="catalytic activity">
    <reaction evidence="12 13">
        <text>L-seryl-[protein] + ATP = O-phospho-L-seryl-[protein] + ADP + H(+)</text>
        <dbReference type="Rhea" id="RHEA:17989"/>
        <dbReference type="Rhea" id="RHEA-COMP:9863"/>
        <dbReference type="Rhea" id="RHEA-COMP:11604"/>
        <dbReference type="ChEBI" id="CHEBI:15378"/>
        <dbReference type="ChEBI" id="CHEBI:29999"/>
        <dbReference type="ChEBI" id="CHEBI:30616"/>
        <dbReference type="ChEBI" id="CHEBI:83421"/>
        <dbReference type="ChEBI" id="CHEBI:456216"/>
        <dbReference type="EC" id="2.7.11.1"/>
    </reaction>
</comment>
<dbReference type="SMART" id="SM00220">
    <property type="entry name" value="S_TKc"/>
    <property type="match status" value="1"/>
</dbReference>
<dbReference type="FunFam" id="3.30.200.20:FF:000195">
    <property type="entry name" value="G-type lectin S-receptor-like serine/threonine-protein kinase"/>
    <property type="match status" value="1"/>
</dbReference>
<dbReference type="SMR" id="A0A3N7HDH1"/>
<dbReference type="GO" id="GO:0005886">
    <property type="term" value="C:plasma membrane"/>
    <property type="evidence" value="ECO:0007669"/>
    <property type="project" value="UniProtKB-SubCell"/>
</dbReference>
<keyword evidence="14" id="KW-0245">EGF-like domain</keyword>
<keyword evidence="7 13" id="KW-0418">Kinase</keyword>
<evidence type="ECO:0000256" key="17">
    <source>
        <dbReference type="SAM" id="SignalP"/>
    </source>
</evidence>
<feature type="domain" description="Apple" evidence="21">
    <location>
        <begin position="335"/>
        <end position="418"/>
    </location>
</feature>
<dbReference type="AlphaFoldDB" id="A0A3N7HDH1"/>
<dbReference type="GO" id="GO:0048544">
    <property type="term" value="P:recognition of pollen"/>
    <property type="evidence" value="ECO:0007669"/>
    <property type="project" value="InterPro"/>
</dbReference>
<dbReference type="InterPro" id="IPR024171">
    <property type="entry name" value="SRK-like_kinase"/>
</dbReference>
<protein>
    <recommendedName>
        <fullName evidence="13">Receptor-like serine/threonine-protein kinase</fullName>
        <ecNumber evidence="13">2.7.11.1</ecNumber>
    </recommendedName>
</protein>
<dbReference type="Pfam" id="PF08276">
    <property type="entry name" value="PAN_2"/>
    <property type="match status" value="1"/>
</dbReference>
<dbReference type="EMBL" id="CM009300">
    <property type="protein sequence ID" value="RQO97434.1"/>
    <property type="molecule type" value="Genomic_DNA"/>
</dbReference>
<dbReference type="Pfam" id="PF01453">
    <property type="entry name" value="B_lectin"/>
    <property type="match status" value="1"/>
</dbReference>
<feature type="signal peptide" evidence="17">
    <location>
        <begin position="1"/>
        <end position="22"/>
    </location>
</feature>
<dbReference type="Pfam" id="PF00954">
    <property type="entry name" value="S_locus_glycop"/>
    <property type="match status" value="1"/>
</dbReference>
<dbReference type="Gene3D" id="1.10.510.10">
    <property type="entry name" value="Transferase(Phosphotransferase) domain 1"/>
    <property type="match status" value="1"/>
</dbReference>
<keyword evidence="23" id="KW-1185">Reference proteome</keyword>
<keyword evidence="4 13" id="KW-0808">Transferase</keyword>
<evidence type="ECO:0000256" key="14">
    <source>
        <dbReference type="PROSITE-ProRule" id="PRU00076"/>
    </source>
</evidence>
<evidence type="ECO:0000313" key="22">
    <source>
        <dbReference type="EMBL" id="RQO97434.1"/>
    </source>
</evidence>
<keyword evidence="16" id="KW-1133">Transmembrane helix</keyword>
<dbReference type="STRING" id="3694.A0A3N7HDH1"/>
<keyword evidence="6 13" id="KW-0547">Nucleotide-binding</keyword>
<dbReference type="PROSITE" id="PS00107">
    <property type="entry name" value="PROTEIN_KINASE_ATP"/>
    <property type="match status" value="1"/>
</dbReference>
<evidence type="ECO:0000256" key="16">
    <source>
        <dbReference type="SAM" id="Phobius"/>
    </source>
</evidence>
<dbReference type="InterPro" id="IPR003609">
    <property type="entry name" value="Pan_app"/>
</dbReference>
<evidence type="ECO:0000256" key="6">
    <source>
        <dbReference type="ARBA" id="ARBA00022741"/>
    </source>
</evidence>
<dbReference type="InterPro" id="IPR001480">
    <property type="entry name" value="Bulb-type_lectin_dom"/>
</dbReference>
<evidence type="ECO:0000256" key="1">
    <source>
        <dbReference type="ARBA" id="ARBA00004251"/>
    </source>
</evidence>
<dbReference type="CDD" id="cd01098">
    <property type="entry name" value="PAN_AP_plant"/>
    <property type="match status" value="1"/>
</dbReference>
<dbReference type="FunFam" id="1.10.510.10:FF:000060">
    <property type="entry name" value="G-type lectin S-receptor-like serine/threonine-protein kinase"/>
    <property type="match status" value="1"/>
</dbReference>
<dbReference type="OMA" id="SCSYQQD"/>
<dbReference type="GO" id="GO:0106310">
    <property type="term" value="F:protein serine kinase activity"/>
    <property type="evidence" value="ECO:0007669"/>
    <property type="project" value="RHEA"/>
</dbReference>
<dbReference type="Pfam" id="PF07714">
    <property type="entry name" value="PK_Tyr_Ser-Thr"/>
    <property type="match status" value="1"/>
</dbReference>
<accession>A0A3N7HDH1</accession>
<keyword evidence="2" id="KW-1003">Cell membrane</keyword>
<feature type="domain" description="Bulb-type lectin" evidence="20">
    <location>
        <begin position="23"/>
        <end position="147"/>
    </location>
</feature>
<dbReference type="GO" id="GO:0004674">
    <property type="term" value="F:protein serine/threonine kinase activity"/>
    <property type="evidence" value="ECO:0007669"/>
    <property type="project" value="UniProtKB-KW"/>
</dbReference>
<organism evidence="22 23">
    <name type="scientific">Populus trichocarpa</name>
    <name type="common">Western balsam poplar</name>
    <name type="synonym">Populus balsamifera subsp. trichocarpa</name>
    <dbReference type="NCBI Taxonomy" id="3694"/>
    <lineage>
        <taxon>Eukaryota</taxon>
        <taxon>Viridiplantae</taxon>
        <taxon>Streptophyta</taxon>
        <taxon>Embryophyta</taxon>
        <taxon>Tracheophyta</taxon>
        <taxon>Spermatophyta</taxon>
        <taxon>Magnoliopsida</taxon>
        <taxon>eudicotyledons</taxon>
        <taxon>Gunneridae</taxon>
        <taxon>Pentapetalae</taxon>
        <taxon>rosids</taxon>
        <taxon>fabids</taxon>
        <taxon>Malpighiales</taxon>
        <taxon>Salicaceae</taxon>
        <taxon>Saliceae</taxon>
        <taxon>Populus</taxon>
    </lineage>
</organism>
<evidence type="ECO:0000256" key="3">
    <source>
        <dbReference type="ARBA" id="ARBA00022527"/>
    </source>
</evidence>
<dbReference type="InterPro" id="IPR036426">
    <property type="entry name" value="Bulb-type_lectin_dom_sf"/>
</dbReference>
<dbReference type="PROSITE" id="PS50026">
    <property type="entry name" value="EGF_3"/>
    <property type="match status" value="1"/>
</dbReference>
<dbReference type="PROSITE" id="PS00108">
    <property type="entry name" value="PROTEIN_KINASE_ST"/>
    <property type="match status" value="1"/>
</dbReference>
<dbReference type="CDD" id="cd14066">
    <property type="entry name" value="STKc_IRAK"/>
    <property type="match status" value="1"/>
</dbReference>
<keyword evidence="8 13" id="KW-0067">ATP-binding</keyword>
<dbReference type="SUPFAM" id="SSF51110">
    <property type="entry name" value="alpha-D-mannose-specific plant lectins"/>
    <property type="match status" value="1"/>
</dbReference>
<evidence type="ECO:0000256" key="9">
    <source>
        <dbReference type="ARBA" id="ARBA00023157"/>
    </source>
</evidence>
<dbReference type="GO" id="GO:0005524">
    <property type="term" value="F:ATP binding"/>
    <property type="evidence" value="ECO:0007669"/>
    <property type="project" value="UniProtKB-UniRule"/>
</dbReference>
<evidence type="ECO:0000256" key="7">
    <source>
        <dbReference type="ARBA" id="ARBA00022777"/>
    </source>
</evidence>
<evidence type="ECO:0000256" key="10">
    <source>
        <dbReference type="ARBA" id="ARBA00023180"/>
    </source>
</evidence>
<evidence type="ECO:0000313" key="23">
    <source>
        <dbReference type="Proteomes" id="UP000006729"/>
    </source>
</evidence>
<feature type="domain" description="EGF-like" evidence="19">
    <location>
        <begin position="275"/>
        <end position="313"/>
    </location>
</feature>
<dbReference type="Gramene" id="Potri.011G035700.2.v4.1">
    <property type="protein sequence ID" value="Potri.011G035700.2.v4.1"/>
    <property type="gene ID" value="Potri.011G035700.v4.1"/>
</dbReference>
<keyword evidence="9" id="KW-1015">Disulfide bond</keyword>
<evidence type="ECO:0000256" key="13">
    <source>
        <dbReference type="PIRNR" id="PIRNR000641"/>
    </source>
</evidence>
<dbReference type="Proteomes" id="UP000006729">
    <property type="component" value="Chromosome 11"/>
</dbReference>
<name>A0A3N7HDH1_POPTR</name>
<evidence type="ECO:0000259" key="21">
    <source>
        <dbReference type="PROSITE" id="PS50948"/>
    </source>
</evidence>
<proteinExistence type="inferred from homology"/>
<evidence type="ECO:0000256" key="11">
    <source>
        <dbReference type="ARBA" id="ARBA00047899"/>
    </source>
</evidence>
<dbReference type="SUPFAM" id="SSF56112">
    <property type="entry name" value="Protein kinase-like (PK-like)"/>
    <property type="match status" value="1"/>
</dbReference>
<comment type="subcellular location">
    <subcellularLocation>
        <location evidence="1">Cell membrane</location>
        <topology evidence="1">Single-pass type I membrane protein</topology>
    </subcellularLocation>
</comment>
<keyword evidence="16" id="KW-0812">Transmembrane</keyword>
<evidence type="ECO:0000256" key="8">
    <source>
        <dbReference type="ARBA" id="ARBA00022840"/>
    </source>
</evidence>
<evidence type="ECO:0000256" key="2">
    <source>
        <dbReference type="ARBA" id="ARBA00022475"/>
    </source>
</evidence>
<dbReference type="OrthoDB" id="1933550at2759"/>
<dbReference type="PIRSF" id="PIRSF000641">
    <property type="entry name" value="SRK"/>
    <property type="match status" value="1"/>
</dbReference>
<feature type="transmembrane region" description="Helical" evidence="16">
    <location>
        <begin position="437"/>
        <end position="459"/>
    </location>
</feature>
<feature type="domain" description="Protein kinase" evidence="18">
    <location>
        <begin position="498"/>
        <end position="784"/>
    </location>
</feature>
<evidence type="ECO:0000259" key="20">
    <source>
        <dbReference type="PROSITE" id="PS50927"/>
    </source>
</evidence>